<organism evidence="2 3">
    <name type="scientific">Paenibacillus albidus</name>
    <dbReference type="NCBI Taxonomy" id="2041023"/>
    <lineage>
        <taxon>Bacteria</taxon>
        <taxon>Bacillati</taxon>
        <taxon>Bacillota</taxon>
        <taxon>Bacilli</taxon>
        <taxon>Bacillales</taxon>
        <taxon>Paenibacillaceae</taxon>
        <taxon>Paenibacillus</taxon>
    </lineage>
</organism>
<accession>A0A917CUI1</accession>
<dbReference type="Proteomes" id="UP000637643">
    <property type="component" value="Unassembled WGS sequence"/>
</dbReference>
<feature type="transmembrane region" description="Helical" evidence="1">
    <location>
        <begin position="50"/>
        <end position="68"/>
    </location>
</feature>
<reference evidence="2" key="2">
    <citation type="submission" date="2020-09" db="EMBL/GenBank/DDBJ databases">
        <authorList>
            <person name="Sun Q."/>
            <person name="Zhou Y."/>
        </authorList>
    </citation>
    <scope>NUCLEOTIDE SEQUENCE</scope>
    <source>
        <strain evidence="2">CGMCC 1.16134</strain>
    </source>
</reference>
<sequence length="74" mass="8579">MENAQVYPVRRPADLASLLSISLIAGIQILSIRMNHVTYNEKPLLFTFRWGWVVFCLIIVGILLYRLFTLRSLN</sequence>
<dbReference type="AlphaFoldDB" id="A0A917CUI1"/>
<name>A0A917CUI1_9BACL</name>
<comment type="caution">
    <text evidence="2">The sequence shown here is derived from an EMBL/GenBank/DDBJ whole genome shotgun (WGS) entry which is preliminary data.</text>
</comment>
<keyword evidence="1" id="KW-0812">Transmembrane</keyword>
<keyword evidence="1" id="KW-0472">Membrane</keyword>
<reference evidence="2" key="1">
    <citation type="journal article" date="2014" name="Int. J. Syst. Evol. Microbiol.">
        <title>Complete genome sequence of Corynebacterium casei LMG S-19264T (=DSM 44701T), isolated from a smear-ripened cheese.</title>
        <authorList>
            <consortium name="US DOE Joint Genome Institute (JGI-PGF)"/>
            <person name="Walter F."/>
            <person name="Albersmeier A."/>
            <person name="Kalinowski J."/>
            <person name="Ruckert C."/>
        </authorList>
    </citation>
    <scope>NUCLEOTIDE SEQUENCE</scope>
    <source>
        <strain evidence="2">CGMCC 1.16134</strain>
    </source>
</reference>
<evidence type="ECO:0000313" key="3">
    <source>
        <dbReference type="Proteomes" id="UP000637643"/>
    </source>
</evidence>
<proteinExistence type="predicted"/>
<dbReference type="EMBL" id="BMKR01000027">
    <property type="protein sequence ID" value="GGF98728.1"/>
    <property type="molecule type" value="Genomic_DNA"/>
</dbReference>
<keyword evidence="1" id="KW-1133">Transmembrane helix</keyword>
<keyword evidence="3" id="KW-1185">Reference proteome</keyword>
<feature type="transmembrane region" description="Helical" evidence="1">
    <location>
        <begin position="12"/>
        <end position="30"/>
    </location>
</feature>
<gene>
    <name evidence="2" type="ORF">GCM10010912_49300</name>
</gene>
<protein>
    <submittedName>
        <fullName evidence="2">Uncharacterized protein</fullName>
    </submittedName>
</protein>
<evidence type="ECO:0000313" key="2">
    <source>
        <dbReference type="EMBL" id="GGF98728.1"/>
    </source>
</evidence>
<evidence type="ECO:0000256" key="1">
    <source>
        <dbReference type="SAM" id="Phobius"/>
    </source>
</evidence>